<dbReference type="PANTHER" id="PTHR12429:SF8">
    <property type="entry name" value="NEURALIZED-LIKE PROTEIN 2"/>
    <property type="match status" value="1"/>
</dbReference>
<reference evidence="2 3" key="1">
    <citation type="journal article" date="2023" name="Sci. Data">
        <title>Genome assembly of the Korean intertidal mud-creeper Batillaria attramentaria.</title>
        <authorList>
            <person name="Patra A.K."/>
            <person name="Ho P.T."/>
            <person name="Jun S."/>
            <person name="Lee S.J."/>
            <person name="Kim Y."/>
            <person name="Won Y.J."/>
        </authorList>
    </citation>
    <scope>NUCLEOTIDE SEQUENCE [LARGE SCALE GENOMIC DNA]</scope>
    <source>
        <strain evidence="2">Wonlab-2016</strain>
    </source>
</reference>
<proteinExistence type="predicted"/>
<dbReference type="Gene3D" id="2.60.120.920">
    <property type="match status" value="1"/>
</dbReference>
<feature type="domain" description="NHR" evidence="1">
    <location>
        <begin position="1"/>
        <end position="116"/>
    </location>
</feature>
<name>A0ABD0LZ98_9CAEN</name>
<protein>
    <recommendedName>
        <fullName evidence="1">NHR domain-containing protein</fullName>
    </recommendedName>
</protein>
<feature type="non-terminal residue" evidence="2">
    <location>
        <position position="116"/>
    </location>
</feature>
<accession>A0ABD0LZ98</accession>
<dbReference type="AlphaFoldDB" id="A0ABD0LZ98"/>
<gene>
    <name evidence="2" type="ORF">BaRGS_00003579</name>
</gene>
<sequence>MEQVDTRDSPSGLIFIGVMTVDPASHSCSSVGDAMDLPSAYVMWDTHVQCPGKLQRESCSVGAALTSVGVGDRVGVLVDAARCLHLYVNGTDQGVAALDVPHPCYAIFDLSYYWKK</sequence>
<dbReference type="InterPro" id="IPR006573">
    <property type="entry name" value="NHR_dom"/>
</dbReference>
<dbReference type="PROSITE" id="PS51065">
    <property type="entry name" value="NHR"/>
    <property type="match status" value="1"/>
</dbReference>
<evidence type="ECO:0000259" key="1">
    <source>
        <dbReference type="PROSITE" id="PS51065"/>
    </source>
</evidence>
<dbReference type="Pfam" id="PF07177">
    <property type="entry name" value="Neuralized"/>
    <property type="match status" value="1"/>
</dbReference>
<dbReference type="PANTHER" id="PTHR12429">
    <property type="entry name" value="NEURALIZED"/>
    <property type="match status" value="1"/>
</dbReference>
<evidence type="ECO:0000313" key="3">
    <source>
        <dbReference type="Proteomes" id="UP001519460"/>
    </source>
</evidence>
<comment type="caution">
    <text evidence="2">The sequence shown here is derived from an EMBL/GenBank/DDBJ whole genome shotgun (WGS) entry which is preliminary data.</text>
</comment>
<dbReference type="EMBL" id="JACVVK020000012">
    <property type="protein sequence ID" value="KAK7505009.1"/>
    <property type="molecule type" value="Genomic_DNA"/>
</dbReference>
<dbReference type="InterPro" id="IPR037962">
    <property type="entry name" value="Neuralized"/>
</dbReference>
<evidence type="ECO:0000313" key="2">
    <source>
        <dbReference type="EMBL" id="KAK7505009.1"/>
    </source>
</evidence>
<keyword evidence="3" id="KW-1185">Reference proteome</keyword>
<organism evidence="2 3">
    <name type="scientific">Batillaria attramentaria</name>
    <dbReference type="NCBI Taxonomy" id="370345"/>
    <lineage>
        <taxon>Eukaryota</taxon>
        <taxon>Metazoa</taxon>
        <taxon>Spiralia</taxon>
        <taxon>Lophotrochozoa</taxon>
        <taxon>Mollusca</taxon>
        <taxon>Gastropoda</taxon>
        <taxon>Caenogastropoda</taxon>
        <taxon>Sorbeoconcha</taxon>
        <taxon>Cerithioidea</taxon>
        <taxon>Batillariidae</taxon>
        <taxon>Batillaria</taxon>
    </lineage>
</organism>
<dbReference type="Proteomes" id="UP001519460">
    <property type="component" value="Unassembled WGS sequence"/>
</dbReference>
<dbReference type="InterPro" id="IPR043136">
    <property type="entry name" value="B30.2/SPRY_sf"/>
</dbReference>